<evidence type="ECO:0000313" key="1">
    <source>
        <dbReference type="EMBL" id="KAB7844994.1"/>
    </source>
</evidence>
<accession>A0A5N5W7Z4</accession>
<comment type="caution">
    <text evidence="1">The sequence shown here is derived from an EMBL/GenBank/DDBJ whole genome shotgun (WGS) entry which is preliminary data.</text>
</comment>
<dbReference type="RefSeq" id="WP_152263808.1">
    <property type="nucleotide sequence ID" value="NZ_VOKX01000027.1"/>
</dbReference>
<reference evidence="1 2" key="1">
    <citation type="journal article" date="2019" name="Microb. Cell Fact.">
        <title>Exploring novel herbicidin analogues by transcriptional regulator overexpression and MS/MS molecular networking.</title>
        <authorList>
            <person name="Shi Y."/>
            <person name="Gu R."/>
            <person name="Li Y."/>
            <person name="Wang X."/>
            <person name="Ren W."/>
            <person name="Li X."/>
            <person name="Wang L."/>
            <person name="Xie Y."/>
            <person name="Hong B."/>
        </authorList>
    </citation>
    <scope>NUCLEOTIDE SEQUENCE [LARGE SCALE GENOMIC DNA]</scope>
    <source>
        <strain evidence="1 2">US-43</strain>
    </source>
</reference>
<dbReference type="AlphaFoldDB" id="A0A5N5W7Z4"/>
<protein>
    <submittedName>
        <fullName evidence="1">Uncharacterized protein</fullName>
    </submittedName>
</protein>
<sequence>MRSCLGELPDIYADCEAALLPRRHGPLRPVGGARRHSGPPLDEGAMATRSRILGTLSSWAALVADERGVRAPRRRPAELAAFLLGHLDWLLCHPAAGDFVEELLDAAETARRAAYVKPSLVTNLGSCVHPGCARPLSPAPLTGAKGVGQVRCAAGHTWLPHQWLALMRNLRREQGLGRSAEGAA</sequence>
<dbReference type="OrthoDB" id="4261376at2"/>
<name>A0A5N5W7Z4_STRMB</name>
<gene>
    <name evidence="1" type="ORF">FRZ00_14870</name>
</gene>
<keyword evidence="2" id="KW-1185">Reference proteome</keyword>
<proteinExistence type="predicted"/>
<dbReference type="Proteomes" id="UP000327000">
    <property type="component" value="Unassembled WGS sequence"/>
</dbReference>
<dbReference type="EMBL" id="VOKX01000027">
    <property type="protein sequence ID" value="KAB7844994.1"/>
    <property type="molecule type" value="Genomic_DNA"/>
</dbReference>
<organism evidence="1 2">
    <name type="scientific">Streptomyces mobaraensis</name>
    <name type="common">Streptoverticillium mobaraense</name>
    <dbReference type="NCBI Taxonomy" id="35621"/>
    <lineage>
        <taxon>Bacteria</taxon>
        <taxon>Bacillati</taxon>
        <taxon>Actinomycetota</taxon>
        <taxon>Actinomycetes</taxon>
        <taxon>Kitasatosporales</taxon>
        <taxon>Streptomycetaceae</taxon>
        <taxon>Streptomyces</taxon>
    </lineage>
</organism>
<evidence type="ECO:0000313" key="2">
    <source>
        <dbReference type="Proteomes" id="UP000327000"/>
    </source>
</evidence>